<evidence type="ECO:0000256" key="11">
    <source>
        <dbReference type="ARBA" id="ARBA00023239"/>
    </source>
</evidence>
<dbReference type="SUPFAM" id="SSF54211">
    <property type="entry name" value="Ribosomal protein S5 domain 2-like"/>
    <property type="match status" value="1"/>
</dbReference>
<dbReference type="PANTHER" id="PTHR10977">
    <property type="entry name" value="DIPHOSPHOMEVALONATE DECARBOXYLASE"/>
    <property type="match status" value="1"/>
</dbReference>
<comment type="function">
    <text evidence="13">Catalyzes the ATP dependent decarboxylation of (R)-5-diphosphomevalonate to form isopentenyl diphosphate (IPP). Functions in the mevalonate (MVA) pathway leading to isopentenyl diphosphate (IPP), a key precursor for the biosynthesis of isoprenoids and sterol synthesis.</text>
</comment>
<keyword evidence="10 13" id="KW-0753">Steroid metabolism</keyword>
<dbReference type="InterPro" id="IPR029765">
    <property type="entry name" value="Mev_diP_decarb"/>
</dbReference>
<dbReference type="GO" id="GO:0019287">
    <property type="term" value="P:isopentenyl diphosphate biosynthetic process, mevalonate pathway"/>
    <property type="evidence" value="ECO:0007669"/>
    <property type="project" value="UniProtKB-UniRule"/>
</dbReference>
<evidence type="ECO:0000256" key="10">
    <source>
        <dbReference type="ARBA" id="ARBA00023221"/>
    </source>
</evidence>
<name>A0A1R2AQ43_9CILI</name>
<dbReference type="SUPFAM" id="SSF55060">
    <property type="entry name" value="GHMP Kinase, C-terminal domain"/>
    <property type="match status" value="1"/>
</dbReference>
<dbReference type="GO" id="GO:0005829">
    <property type="term" value="C:cytosol"/>
    <property type="evidence" value="ECO:0007669"/>
    <property type="project" value="InterPro"/>
</dbReference>
<dbReference type="InterPro" id="IPR020568">
    <property type="entry name" value="Ribosomal_Su5_D2-typ_SF"/>
</dbReference>
<dbReference type="PIRSF" id="PIRSF015950">
    <property type="entry name" value="Mev_P_decrbx"/>
    <property type="match status" value="1"/>
</dbReference>
<organism evidence="16 17">
    <name type="scientific">Stentor coeruleus</name>
    <dbReference type="NCBI Taxonomy" id="5963"/>
    <lineage>
        <taxon>Eukaryota</taxon>
        <taxon>Sar</taxon>
        <taxon>Alveolata</taxon>
        <taxon>Ciliophora</taxon>
        <taxon>Postciliodesmatophora</taxon>
        <taxon>Heterotrichea</taxon>
        <taxon>Heterotrichida</taxon>
        <taxon>Stentoridae</taxon>
        <taxon>Stentor</taxon>
    </lineage>
</organism>
<dbReference type="EMBL" id="MPUH01001678">
    <property type="protein sequence ID" value="OMJ66599.1"/>
    <property type="molecule type" value="Genomic_DNA"/>
</dbReference>
<evidence type="ECO:0000313" key="17">
    <source>
        <dbReference type="Proteomes" id="UP000187209"/>
    </source>
</evidence>
<dbReference type="InterPro" id="IPR005935">
    <property type="entry name" value="Mev_decarb"/>
</dbReference>
<dbReference type="GO" id="GO:0006695">
    <property type="term" value="P:cholesterol biosynthetic process"/>
    <property type="evidence" value="ECO:0007669"/>
    <property type="project" value="UniProtKB-UniPathway"/>
</dbReference>
<keyword evidence="9 13" id="KW-1207">Sterol metabolism</keyword>
<keyword evidence="5 12" id="KW-0067">ATP-binding</keyword>
<dbReference type="Gene3D" id="3.30.230.10">
    <property type="match status" value="1"/>
</dbReference>
<keyword evidence="4 12" id="KW-0547">Nucleotide-binding</keyword>
<dbReference type="EC" id="4.1.1.33" evidence="2 12"/>
<evidence type="ECO:0000256" key="7">
    <source>
        <dbReference type="ARBA" id="ARBA00023011"/>
    </source>
</evidence>
<dbReference type="Pfam" id="PF18376">
    <property type="entry name" value="MDD_C"/>
    <property type="match status" value="1"/>
</dbReference>
<dbReference type="InterPro" id="IPR053859">
    <property type="entry name" value="MVD-like_N"/>
</dbReference>
<dbReference type="GO" id="GO:0004163">
    <property type="term" value="F:diphosphomevalonate decarboxylase activity"/>
    <property type="evidence" value="ECO:0007669"/>
    <property type="project" value="UniProtKB-UniRule"/>
</dbReference>
<evidence type="ECO:0000256" key="8">
    <source>
        <dbReference type="ARBA" id="ARBA00023098"/>
    </source>
</evidence>
<keyword evidence="3 13" id="KW-0444">Lipid biosynthesis</keyword>
<evidence type="ECO:0000256" key="2">
    <source>
        <dbReference type="ARBA" id="ARBA00012296"/>
    </source>
</evidence>
<comment type="pathway">
    <text evidence="13">Steroid biosynthesis; cholesterol biosynthesis.</text>
</comment>
<keyword evidence="13" id="KW-0152">Cholesterol biosynthesis</keyword>
<evidence type="ECO:0000256" key="9">
    <source>
        <dbReference type="ARBA" id="ARBA00023166"/>
    </source>
</evidence>
<keyword evidence="6 13" id="KW-0752">Steroid biosynthesis</keyword>
<protein>
    <recommendedName>
        <fullName evidence="2 12">Diphosphomevalonate decarboxylase</fullName>
        <ecNumber evidence="2 12">4.1.1.33</ecNumber>
    </recommendedName>
</protein>
<dbReference type="InterPro" id="IPR036554">
    <property type="entry name" value="GHMP_kinase_C_sf"/>
</dbReference>
<keyword evidence="8 12" id="KW-0443">Lipid metabolism</keyword>
<comment type="similarity">
    <text evidence="1 12 13">Belongs to the diphosphomevalonate decarboxylase family.</text>
</comment>
<accession>A0A1R2AQ43</accession>
<dbReference type="Gene3D" id="3.30.70.890">
    <property type="entry name" value="GHMP kinase, C-terminal domain"/>
    <property type="match status" value="1"/>
</dbReference>
<sequence>MQSSSPPSSFSETSQSQITVRAPTNIALIKYWGKQDKYFNLPLNSSISLTVDITKFFTETTINFLPTPEIIFYLNNKKAKITNRIQQVINTIKIQAEPKLRHKGLCIISNNNFPTAAGMASSASGLAALTFALAKLYQINLTMEELSAIARLGSGSASRSLFGGLVKWEKGEKHENSTSKNLYEKTYWPELRLLVVVLDSRKKKVSSTDAMMRKSDLLMKRSCEVVPENIKSLEFAFMNKDFPKLCEVVMAESDSLHEVINESGVDYLNENSYRMKAMVNFFNMPTVRSAYTFDAGPNVWILIKKSEVNNFLSLILNHFLIQYDKLDLEENFDQGRFKLLQCYAKRKIERIIETQVSNTGPIIKPILEKL</sequence>
<feature type="domain" description="Mvd1 C-terminal" evidence="14">
    <location>
        <begin position="194"/>
        <end position="339"/>
    </location>
</feature>
<dbReference type="NCBIfam" id="TIGR01240">
    <property type="entry name" value="mevDPdecarb"/>
    <property type="match status" value="1"/>
</dbReference>
<evidence type="ECO:0000259" key="15">
    <source>
        <dbReference type="Pfam" id="PF22700"/>
    </source>
</evidence>
<evidence type="ECO:0000256" key="6">
    <source>
        <dbReference type="ARBA" id="ARBA00022955"/>
    </source>
</evidence>
<evidence type="ECO:0000313" key="16">
    <source>
        <dbReference type="EMBL" id="OMJ66599.1"/>
    </source>
</evidence>
<dbReference type="UniPathway" id="UPA00063"/>
<reference evidence="16 17" key="1">
    <citation type="submission" date="2016-11" db="EMBL/GenBank/DDBJ databases">
        <title>The macronuclear genome of Stentor coeruleus: a giant cell with tiny introns.</title>
        <authorList>
            <person name="Slabodnick M."/>
            <person name="Ruby J.G."/>
            <person name="Reiff S.B."/>
            <person name="Swart E.C."/>
            <person name="Gosai S."/>
            <person name="Prabakaran S."/>
            <person name="Witkowska E."/>
            <person name="Larue G.E."/>
            <person name="Fisher S."/>
            <person name="Freeman R.M."/>
            <person name="Gunawardena J."/>
            <person name="Chu W."/>
            <person name="Stover N.A."/>
            <person name="Gregory B.D."/>
            <person name="Nowacki M."/>
            <person name="Derisi J."/>
            <person name="Roy S.W."/>
            <person name="Marshall W.F."/>
            <person name="Sood P."/>
        </authorList>
    </citation>
    <scope>NUCLEOTIDE SEQUENCE [LARGE SCALE GENOMIC DNA]</scope>
    <source>
        <strain evidence="16">WM001</strain>
    </source>
</reference>
<keyword evidence="17" id="KW-1185">Reference proteome</keyword>
<evidence type="ECO:0000259" key="14">
    <source>
        <dbReference type="Pfam" id="PF18376"/>
    </source>
</evidence>
<dbReference type="GO" id="GO:0005524">
    <property type="term" value="F:ATP binding"/>
    <property type="evidence" value="ECO:0007669"/>
    <property type="project" value="UniProtKB-UniRule"/>
</dbReference>
<keyword evidence="7 13" id="KW-0756">Sterol biosynthesis</keyword>
<proteinExistence type="inferred from homology"/>
<evidence type="ECO:0000256" key="13">
    <source>
        <dbReference type="RuleBase" id="RU363086"/>
    </source>
</evidence>
<dbReference type="Pfam" id="PF22700">
    <property type="entry name" value="MVD-like_N"/>
    <property type="match status" value="1"/>
</dbReference>
<gene>
    <name evidence="16" type="ORF">SteCoe_36498</name>
</gene>
<keyword evidence="11 12" id="KW-0456">Lyase</keyword>
<dbReference type="Proteomes" id="UP000187209">
    <property type="component" value="Unassembled WGS sequence"/>
</dbReference>
<dbReference type="InterPro" id="IPR014721">
    <property type="entry name" value="Ribsml_uS5_D2-typ_fold_subgr"/>
</dbReference>
<feature type="domain" description="Diphosphomevalonate decarboxylase-like N-terminal" evidence="15">
    <location>
        <begin position="22"/>
        <end position="178"/>
    </location>
</feature>
<evidence type="ECO:0000256" key="1">
    <source>
        <dbReference type="ARBA" id="ARBA00008831"/>
    </source>
</evidence>
<dbReference type="PANTHER" id="PTHR10977:SF3">
    <property type="entry name" value="DIPHOSPHOMEVALONATE DECARBOXYLASE"/>
    <property type="match status" value="1"/>
</dbReference>
<dbReference type="AlphaFoldDB" id="A0A1R2AQ43"/>
<keyword evidence="13" id="KW-0153">Cholesterol metabolism</keyword>
<evidence type="ECO:0000256" key="3">
    <source>
        <dbReference type="ARBA" id="ARBA00022516"/>
    </source>
</evidence>
<evidence type="ECO:0000256" key="12">
    <source>
        <dbReference type="PIRNR" id="PIRNR015950"/>
    </source>
</evidence>
<comment type="caution">
    <text evidence="16">The sequence shown here is derived from an EMBL/GenBank/DDBJ whole genome shotgun (WGS) entry which is preliminary data.</text>
</comment>
<dbReference type="FunFam" id="3.30.230.10:FF:000072">
    <property type="entry name" value="Diphosphomevalonate decarboxylase"/>
    <property type="match status" value="1"/>
</dbReference>
<dbReference type="OrthoDB" id="10253702at2759"/>
<dbReference type="InterPro" id="IPR041431">
    <property type="entry name" value="Mvd1_C"/>
</dbReference>
<evidence type="ECO:0000256" key="5">
    <source>
        <dbReference type="ARBA" id="ARBA00022840"/>
    </source>
</evidence>
<comment type="catalytic activity">
    <reaction evidence="12 13">
        <text>(R)-5-diphosphomevalonate + ATP = isopentenyl diphosphate + ADP + phosphate + CO2</text>
        <dbReference type="Rhea" id="RHEA:23732"/>
        <dbReference type="ChEBI" id="CHEBI:16526"/>
        <dbReference type="ChEBI" id="CHEBI:30616"/>
        <dbReference type="ChEBI" id="CHEBI:43474"/>
        <dbReference type="ChEBI" id="CHEBI:57557"/>
        <dbReference type="ChEBI" id="CHEBI:128769"/>
        <dbReference type="ChEBI" id="CHEBI:456216"/>
        <dbReference type="EC" id="4.1.1.33"/>
    </reaction>
</comment>
<evidence type="ECO:0000256" key="4">
    <source>
        <dbReference type="ARBA" id="ARBA00022741"/>
    </source>
</evidence>